<dbReference type="InterPro" id="IPR018060">
    <property type="entry name" value="HTH_AraC"/>
</dbReference>
<accession>A0A443ZVM9</accession>
<dbReference type="PANTHER" id="PTHR46796:SF6">
    <property type="entry name" value="ARAC SUBFAMILY"/>
    <property type="match status" value="1"/>
</dbReference>
<evidence type="ECO:0000313" key="8">
    <source>
        <dbReference type="Proteomes" id="UP000288983"/>
    </source>
</evidence>
<dbReference type="EMBL" id="QJRG01000034">
    <property type="protein sequence ID" value="RWU24998.1"/>
    <property type="molecule type" value="Genomic_DNA"/>
</dbReference>
<dbReference type="SMART" id="SM00342">
    <property type="entry name" value="HTH_ARAC"/>
    <property type="match status" value="1"/>
</dbReference>
<proteinExistence type="predicted"/>
<dbReference type="RefSeq" id="WP_128322210.1">
    <property type="nucleotide sequence ID" value="NZ_QJRG01000034.1"/>
</dbReference>
<evidence type="ECO:0000256" key="3">
    <source>
        <dbReference type="ARBA" id="ARBA00023159"/>
    </source>
</evidence>
<dbReference type="Pfam" id="PF12833">
    <property type="entry name" value="HTH_18"/>
    <property type="match status" value="1"/>
</dbReference>
<comment type="function">
    <text evidence="5">Regulatory protein of the TOL plasmid xyl operons. XylS activates the xylXYZLTEGFJQKIH operon required for the degradation of toluene, m-xylene and p-xylene.</text>
</comment>
<feature type="domain" description="HTH araC/xylS-type" evidence="6">
    <location>
        <begin position="219"/>
        <end position="319"/>
    </location>
</feature>
<gene>
    <name evidence="7" type="ORF">DM813_04465</name>
</gene>
<dbReference type="SUPFAM" id="SSF46689">
    <property type="entry name" value="Homeodomain-like"/>
    <property type="match status" value="1"/>
</dbReference>
<dbReference type="GO" id="GO:0003700">
    <property type="term" value="F:DNA-binding transcription factor activity"/>
    <property type="evidence" value="ECO:0007669"/>
    <property type="project" value="InterPro"/>
</dbReference>
<evidence type="ECO:0000256" key="4">
    <source>
        <dbReference type="ARBA" id="ARBA00023163"/>
    </source>
</evidence>
<dbReference type="GO" id="GO:0043565">
    <property type="term" value="F:sequence-specific DNA binding"/>
    <property type="evidence" value="ECO:0007669"/>
    <property type="project" value="InterPro"/>
</dbReference>
<dbReference type="OrthoDB" id="5740883at2"/>
<protein>
    <recommendedName>
        <fullName evidence="6">HTH araC/xylS-type domain-containing protein</fullName>
    </recommendedName>
</protein>
<name>A0A443ZVM9_9PSED</name>
<dbReference type="PANTHER" id="PTHR46796">
    <property type="entry name" value="HTH-TYPE TRANSCRIPTIONAL ACTIVATOR RHAS-RELATED"/>
    <property type="match status" value="1"/>
</dbReference>
<keyword evidence="2" id="KW-0238">DNA-binding</keyword>
<dbReference type="AlphaFoldDB" id="A0A443ZVM9"/>
<keyword evidence="1" id="KW-0805">Transcription regulation</keyword>
<keyword evidence="4" id="KW-0804">Transcription</keyword>
<dbReference type="Proteomes" id="UP000288983">
    <property type="component" value="Unassembled WGS sequence"/>
</dbReference>
<evidence type="ECO:0000259" key="6">
    <source>
        <dbReference type="PROSITE" id="PS01124"/>
    </source>
</evidence>
<dbReference type="InterPro" id="IPR050204">
    <property type="entry name" value="AraC_XylS_family_regulators"/>
</dbReference>
<dbReference type="Gene3D" id="1.10.10.60">
    <property type="entry name" value="Homeodomain-like"/>
    <property type="match status" value="1"/>
</dbReference>
<sequence>MPESISSLSRDTDWHWTSQGIPTSQAIEETEELCARMIAHSQVSNESCRYELTWQHYGMGPLDLNIFQGTPHRVTCSPHAILNERNAGFDIVLMQSGSARAIHGAKSCDLSPGSIILLDSSAKWDLMFPSDQFCISAHMELSWLRKWLPDPSMLAGHVVDSNSQWAAPLISLMNTIATIGLDNAPMPRSLLAEQMASLLAIALARPAEDSVIHGSELLKRIRATVYKSFDKADLSAQHVADNLGISRRHLDKVLASANTTFLTLLENQRFEAARRRLADQHNSLQIAEIAWSCGFSDPGYFARRFKRVFGTSPTYFRDQGKERPATH</sequence>
<keyword evidence="3" id="KW-0010">Activator</keyword>
<dbReference type="InterPro" id="IPR035418">
    <property type="entry name" value="AraC-bd_2"/>
</dbReference>
<reference evidence="7 8" key="1">
    <citation type="submission" date="2018-06" db="EMBL/GenBank/DDBJ databases">
        <title>Bacteria isolated from soil of Wuhan.</title>
        <authorList>
            <person name="Wei X."/>
            <person name="Chunhua H."/>
        </authorList>
    </citation>
    <scope>NUCLEOTIDE SEQUENCE [LARGE SCALE GENOMIC DNA]</scope>
    <source>
        <strain evidence="8">xwS2</strain>
    </source>
</reference>
<dbReference type="Pfam" id="PF14525">
    <property type="entry name" value="AraC_binding_2"/>
    <property type="match status" value="1"/>
</dbReference>
<dbReference type="InterPro" id="IPR020449">
    <property type="entry name" value="Tscrpt_reg_AraC-type_HTH"/>
</dbReference>
<evidence type="ECO:0000313" key="7">
    <source>
        <dbReference type="EMBL" id="RWU24998.1"/>
    </source>
</evidence>
<dbReference type="PRINTS" id="PR00032">
    <property type="entry name" value="HTHARAC"/>
</dbReference>
<dbReference type="InterPro" id="IPR009057">
    <property type="entry name" value="Homeodomain-like_sf"/>
</dbReference>
<evidence type="ECO:0000256" key="5">
    <source>
        <dbReference type="ARBA" id="ARBA00037345"/>
    </source>
</evidence>
<evidence type="ECO:0000256" key="1">
    <source>
        <dbReference type="ARBA" id="ARBA00023015"/>
    </source>
</evidence>
<evidence type="ECO:0000256" key="2">
    <source>
        <dbReference type="ARBA" id="ARBA00023125"/>
    </source>
</evidence>
<dbReference type="PROSITE" id="PS01124">
    <property type="entry name" value="HTH_ARAC_FAMILY_2"/>
    <property type="match status" value="1"/>
</dbReference>
<organism evidence="7 8">
    <name type="scientific">Pseudomonas alkylphenolica</name>
    <dbReference type="NCBI Taxonomy" id="237609"/>
    <lineage>
        <taxon>Bacteria</taxon>
        <taxon>Pseudomonadati</taxon>
        <taxon>Pseudomonadota</taxon>
        <taxon>Gammaproteobacteria</taxon>
        <taxon>Pseudomonadales</taxon>
        <taxon>Pseudomonadaceae</taxon>
        <taxon>Pseudomonas</taxon>
    </lineage>
</organism>
<comment type="caution">
    <text evidence="7">The sequence shown here is derived from an EMBL/GenBank/DDBJ whole genome shotgun (WGS) entry which is preliminary data.</text>
</comment>